<dbReference type="EC" id="2.7.7.72" evidence="13"/>
<dbReference type="RefSeq" id="WP_347436384.1">
    <property type="nucleotide sequence ID" value="NZ_CP089291.1"/>
</dbReference>
<proteinExistence type="inferred from homology"/>
<evidence type="ECO:0000256" key="8">
    <source>
        <dbReference type="ARBA" id="ARBA00022884"/>
    </source>
</evidence>
<keyword evidence="8 9" id="KW-0694">RNA-binding</keyword>
<evidence type="ECO:0000256" key="9">
    <source>
        <dbReference type="RuleBase" id="RU003953"/>
    </source>
</evidence>
<evidence type="ECO:0000256" key="1">
    <source>
        <dbReference type="ARBA" id="ARBA00001946"/>
    </source>
</evidence>
<dbReference type="Pfam" id="PF12627">
    <property type="entry name" value="PolyA_pol_RNAbd"/>
    <property type="match status" value="1"/>
</dbReference>
<dbReference type="Pfam" id="PF13735">
    <property type="entry name" value="tRNA_NucTran2_2"/>
    <property type="match status" value="1"/>
</dbReference>
<dbReference type="NCBIfam" id="NF009814">
    <property type="entry name" value="PRK13299.1"/>
    <property type="match status" value="1"/>
</dbReference>
<keyword evidence="6" id="KW-0547">Nucleotide-binding</keyword>
<dbReference type="Proteomes" id="UP000830167">
    <property type="component" value="Chromosome"/>
</dbReference>
<keyword evidence="2 9" id="KW-0808">Transferase</keyword>
<dbReference type="PANTHER" id="PTHR46173">
    <property type="entry name" value="CCA TRNA NUCLEOTIDYLTRANSFERASE 1, MITOCHONDRIAL"/>
    <property type="match status" value="1"/>
</dbReference>
<evidence type="ECO:0000256" key="6">
    <source>
        <dbReference type="ARBA" id="ARBA00022741"/>
    </source>
</evidence>
<protein>
    <submittedName>
        <fullName evidence="13">CCA tRNA nucleotidyltransferase</fullName>
        <ecNumber evidence="13">2.7.7.72</ecNumber>
    </submittedName>
</protein>
<dbReference type="SUPFAM" id="SSF81301">
    <property type="entry name" value="Nucleotidyltransferase"/>
    <property type="match status" value="1"/>
</dbReference>
<dbReference type="Gene3D" id="1.10.246.80">
    <property type="match status" value="1"/>
</dbReference>
<dbReference type="GO" id="GO:0004810">
    <property type="term" value="F:CCA tRNA nucleotidyltransferase activity"/>
    <property type="evidence" value="ECO:0007669"/>
    <property type="project" value="UniProtKB-EC"/>
</dbReference>
<gene>
    <name evidence="13" type="ORF">LSG31_17690</name>
</gene>
<evidence type="ECO:0000259" key="11">
    <source>
        <dbReference type="Pfam" id="PF12627"/>
    </source>
</evidence>
<keyword evidence="5" id="KW-0479">Metal-binding</keyword>
<dbReference type="InterPro" id="IPR002646">
    <property type="entry name" value="PolA_pol_head_dom"/>
</dbReference>
<keyword evidence="7" id="KW-0460">Magnesium</keyword>
<evidence type="ECO:0000313" key="14">
    <source>
        <dbReference type="Proteomes" id="UP000830167"/>
    </source>
</evidence>
<name>A0ABY4CH60_9BACL</name>
<evidence type="ECO:0000256" key="7">
    <source>
        <dbReference type="ARBA" id="ARBA00022842"/>
    </source>
</evidence>
<feature type="domain" description="CCA-adding enzyme C-terminal" evidence="12">
    <location>
        <begin position="266"/>
        <end position="426"/>
    </location>
</feature>
<dbReference type="PANTHER" id="PTHR46173:SF1">
    <property type="entry name" value="CCA TRNA NUCLEOTIDYLTRANSFERASE 1, MITOCHONDRIAL"/>
    <property type="match status" value="1"/>
</dbReference>
<dbReference type="InterPro" id="IPR043519">
    <property type="entry name" value="NT_sf"/>
</dbReference>
<keyword evidence="3" id="KW-0819">tRNA processing</keyword>
<dbReference type="Pfam" id="PF01743">
    <property type="entry name" value="PolyA_pol"/>
    <property type="match status" value="1"/>
</dbReference>
<evidence type="ECO:0000259" key="10">
    <source>
        <dbReference type="Pfam" id="PF01743"/>
    </source>
</evidence>
<feature type="domain" description="Poly A polymerase head" evidence="10">
    <location>
        <begin position="43"/>
        <end position="163"/>
    </location>
</feature>
<dbReference type="InterPro" id="IPR032828">
    <property type="entry name" value="PolyA_RNA-bd"/>
</dbReference>
<evidence type="ECO:0000256" key="3">
    <source>
        <dbReference type="ARBA" id="ARBA00022694"/>
    </source>
</evidence>
<comment type="cofactor">
    <cofactor evidence="1">
        <name>Mg(2+)</name>
        <dbReference type="ChEBI" id="CHEBI:18420"/>
    </cofactor>
</comment>
<evidence type="ECO:0000259" key="12">
    <source>
        <dbReference type="Pfam" id="PF13735"/>
    </source>
</evidence>
<organism evidence="13 14">
    <name type="scientific">Fodinisporobacter ferrooxydans</name>
    <dbReference type="NCBI Taxonomy" id="2901836"/>
    <lineage>
        <taxon>Bacteria</taxon>
        <taxon>Bacillati</taxon>
        <taxon>Bacillota</taxon>
        <taxon>Bacilli</taxon>
        <taxon>Bacillales</taxon>
        <taxon>Alicyclobacillaceae</taxon>
        <taxon>Fodinisporobacter</taxon>
    </lineage>
</organism>
<evidence type="ECO:0000256" key="2">
    <source>
        <dbReference type="ARBA" id="ARBA00022679"/>
    </source>
</evidence>
<keyword evidence="4 13" id="KW-0548">Nucleotidyltransferase</keyword>
<dbReference type="CDD" id="cd05398">
    <property type="entry name" value="NT_ClassII-CCAase"/>
    <property type="match status" value="1"/>
</dbReference>
<dbReference type="InterPro" id="IPR050264">
    <property type="entry name" value="Bact_CCA-adding_enz_type3_sf"/>
</dbReference>
<reference evidence="13" key="1">
    <citation type="submission" date="2021-12" db="EMBL/GenBank/DDBJ databases">
        <title>Alicyclobacillaceae gen. nov., sp. nov., isolated from chalcocite enrichment system.</title>
        <authorList>
            <person name="Jiang Z."/>
        </authorList>
    </citation>
    <scope>NUCLEOTIDE SEQUENCE</scope>
    <source>
        <strain evidence="13">MYW30-H2</strain>
    </source>
</reference>
<sequence length="441" mass="50071">MNDCTSWQSMENPVMIMRSLFDSTQGKAAYQILRTLVSAGYDAYLVGGCVRNVLLGLPIVDFDITTSARPEIVARLFPHTVETGIRFGTVTVIHEAVHIEVTTFRSERKYLDTRHPSEVQFETSILADLQRRDFTMNAIACSLLGELVDPYGGVKDINERTIRGVGNPMERMREDLLRCVRAFRFMAQLGFAIDASTFEAIASCSDKLEQIARERVGVEWRKMISAAHSIPLQQLADTGWLRVFDLSYRLEHLPKWQVFVNCYKNMTDEAAQLALLARLLNKTEQEFGEWLRSLRYGRETVATGRQILACSMRLQIECTDHERSGDQTFIFLKDMLFAYGLQIAIQGVHIHNQLHPAHRIDETRVRDVCNAMPIHNSKQLQLDGRDLLPLAGGKGGPWIGQMLQELAMGVLHGHLPNQRQQLMDWAKTQIAERKQNGTIQS</sequence>
<comment type="similarity">
    <text evidence="9">Belongs to the tRNA nucleotidyltransferase/poly(A) polymerase family.</text>
</comment>
<dbReference type="SUPFAM" id="SSF81891">
    <property type="entry name" value="Poly A polymerase C-terminal region-like"/>
    <property type="match status" value="1"/>
</dbReference>
<feature type="domain" description="tRNA nucleotidyltransferase/poly(A) polymerase RNA and SrmB- binding" evidence="11">
    <location>
        <begin position="190"/>
        <end position="243"/>
    </location>
</feature>
<dbReference type="Gene3D" id="1.10.3090.10">
    <property type="entry name" value="cca-adding enzyme, domain 2"/>
    <property type="match status" value="1"/>
</dbReference>
<accession>A0ABY4CH60</accession>
<evidence type="ECO:0000256" key="5">
    <source>
        <dbReference type="ARBA" id="ARBA00022723"/>
    </source>
</evidence>
<evidence type="ECO:0000256" key="4">
    <source>
        <dbReference type="ARBA" id="ARBA00022695"/>
    </source>
</evidence>
<dbReference type="InterPro" id="IPR032810">
    <property type="entry name" value="CCA-adding_enz_C"/>
</dbReference>
<dbReference type="EMBL" id="CP089291">
    <property type="protein sequence ID" value="UOF89694.1"/>
    <property type="molecule type" value="Genomic_DNA"/>
</dbReference>
<dbReference type="Gene3D" id="3.30.460.10">
    <property type="entry name" value="Beta Polymerase, domain 2"/>
    <property type="match status" value="1"/>
</dbReference>
<keyword evidence="14" id="KW-1185">Reference proteome</keyword>
<evidence type="ECO:0000313" key="13">
    <source>
        <dbReference type="EMBL" id="UOF89694.1"/>
    </source>
</evidence>